<evidence type="ECO:0000256" key="1">
    <source>
        <dbReference type="SAM" id="MobiDB-lite"/>
    </source>
</evidence>
<feature type="domain" description="Chromo" evidence="2">
    <location>
        <begin position="99"/>
        <end position="147"/>
    </location>
</feature>
<dbReference type="InterPro" id="IPR016197">
    <property type="entry name" value="Chromo-like_dom_sf"/>
</dbReference>
<reference evidence="8 9" key="1">
    <citation type="submission" date="2018-01" db="EMBL/GenBank/DDBJ databases">
        <title>Draft genome of the strawberry crown rot pathogen Phytophthora cactorum.</title>
        <authorList>
            <person name="Armitage A.D."/>
            <person name="Lysoe E."/>
            <person name="Nellist C.F."/>
            <person name="Harrison R.J."/>
            <person name="Brurberg M.B."/>
        </authorList>
    </citation>
    <scope>NUCLEOTIDE SEQUENCE [LARGE SCALE GENOMIC DNA]</scope>
    <source>
        <strain evidence="8 9">10300</strain>
    </source>
</reference>
<dbReference type="PROSITE" id="PS50013">
    <property type="entry name" value="CHROMO_2"/>
    <property type="match status" value="1"/>
</dbReference>
<comment type="caution">
    <text evidence="8">The sequence shown here is derived from an EMBL/GenBank/DDBJ whole genome shotgun (WGS) entry which is preliminary data.</text>
</comment>
<dbReference type="AlphaFoldDB" id="A0A329SJB6"/>
<dbReference type="Proteomes" id="UP000760860">
    <property type="component" value="Unassembled WGS sequence"/>
</dbReference>
<evidence type="ECO:0000313" key="9">
    <source>
        <dbReference type="Proteomes" id="UP000251314"/>
    </source>
</evidence>
<dbReference type="EMBL" id="RCMK01000092">
    <property type="protein sequence ID" value="KAG2949381.1"/>
    <property type="molecule type" value="Genomic_DNA"/>
</dbReference>
<accession>A0A329SJB6</accession>
<dbReference type="EMBL" id="RCMV01000311">
    <property type="protein sequence ID" value="KAG3219436.1"/>
    <property type="molecule type" value="Genomic_DNA"/>
</dbReference>
<dbReference type="CDD" id="cd00024">
    <property type="entry name" value="CD_CSD"/>
    <property type="match status" value="1"/>
</dbReference>
<dbReference type="VEuPathDB" id="FungiDB:PC110_g6918"/>
<gene>
    <name evidence="8" type="ORF">PC110_g6918</name>
    <name evidence="3" type="ORF">PC113_g6020</name>
    <name evidence="4" type="ORF">PC115_g4612</name>
    <name evidence="5" type="ORF">PC117_g5286</name>
    <name evidence="6" type="ORF">PC118_g5176</name>
    <name evidence="7" type="ORF">PC129_g9788</name>
</gene>
<evidence type="ECO:0000313" key="5">
    <source>
        <dbReference type="EMBL" id="KAG2949381.1"/>
    </source>
</evidence>
<dbReference type="EMBL" id="RCML01000104">
    <property type="protein sequence ID" value="KAG2991290.1"/>
    <property type="molecule type" value="Genomic_DNA"/>
</dbReference>
<organism evidence="8 9">
    <name type="scientific">Phytophthora cactorum</name>
    <dbReference type="NCBI Taxonomy" id="29920"/>
    <lineage>
        <taxon>Eukaryota</taxon>
        <taxon>Sar</taxon>
        <taxon>Stramenopiles</taxon>
        <taxon>Oomycota</taxon>
        <taxon>Peronosporomycetes</taxon>
        <taxon>Peronosporales</taxon>
        <taxon>Peronosporaceae</taxon>
        <taxon>Phytophthora</taxon>
    </lineage>
</organism>
<evidence type="ECO:0000313" key="7">
    <source>
        <dbReference type="EMBL" id="KAG3219436.1"/>
    </source>
</evidence>
<dbReference type="SUPFAM" id="SSF54160">
    <property type="entry name" value="Chromo domain-like"/>
    <property type="match status" value="1"/>
</dbReference>
<dbReference type="InterPro" id="IPR023780">
    <property type="entry name" value="Chromo_domain"/>
</dbReference>
<dbReference type="Pfam" id="PF00385">
    <property type="entry name" value="Chromo"/>
    <property type="match status" value="1"/>
</dbReference>
<dbReference type="EMBL" id="RCMI01000089">
    <property type="protein sequence ID" value="KAG2936429.1"/>
    <property type="molecule type" value="Genomic_DNA"/>
</dbReference>
<dbReference type="OrthoDB" id="122625at2759"/>
<dbReference type="Gene3D" id="2.40.50.40">
    <property type="match status" value="1"/>
</dbReference>
<dbReference type="InterPro" id="IPR000953">
    <property type="entry name" value="Chromo/chromo_shadow_dom"/>
</dbReference>
<evidence type="ECO:0000313" key="4">
    <source>
        <dbReference type="EMBL" id="KAG2936429.1"/>
    </source>
</evidence>
<reference evidence="3" key="2">
    <citation type="submission" date="2018-10" db="EMBL/GenBank/DDBJ databases">
        <title>Effector identification in a new, highly contiguous assembly of the strawberry crown rot pathogen Phytophthora cactorum.</title>
        <authorList>
            <person name="Armitage A.D."/>
            <person name="Nellist C.F."/>
            <person name="Bates H."/>
            <person name="Vickerstaff R.J."/>
            <person name="Harrison R.J."/>
        </authorList>
    </citation>
    <scope>NUCLEOTIDE SEQUENCE</scope>
    <source>
        <strain evidence="3">15-7</strain>
        <strain evidence="4">4032</strain>
        <strain evidence="5">4040</strain>
        <strain evidence="6">P415</strain>
        <strain evidence="7">P421</strain>
    </source>
</reference>
<dbReference type="SMART" id="SM00298">
    <property type="entry name" value="CHROMO"/>
    <property type="match status" value="1"/>
</dbReference>
<evidence type="ECO:0000313" key="6">
    <source>
        <dbReference type="EMBL" id="KAG2991290.1"/>
    </source>
</evidence>
<dbReference type="Proteomes" id="UP000774804">
    <property type="component" value="Unassembled WGS sequence"/>
</dbReference>
<dbReference type="Proteomes" id="UP000697107">
    <property type="component" value="Unassembled WGS sequence"/>
</dbReference>
<dbReference type="STRING" id="29920.A0A329SJB6"/>
<evidence type="ECO:0000313" key="3">
    <source>
        <dbReference type="EMBL" id="KAG2862733.1"/>
    </source>
</evidence>
<protein>
    <recommendedName>
        <fullName evidence="2">Chromo domain-containing protein</fullName>
    </recommendedName>
</protein>
<name>A0A329SJB6_9STRA</name>
<dbReference type="Proteomes" id="UP000736787">
    <property type="component" value="Unassembled WGS sequence"/>
</dbReference>
<dbReference type="Proteomes" id="UP000251314">
    <property type="component" value="Unassembled WGS sequence"/>
</dbReference>
<keyword evidence="9" id="KW-1185">Reference proteome</keyword>
<proteinExistence type="predicted"/>
<sequence>MLQDCDPVWTRLKKLSDLPLQVHNPVVNRLRGLDPVHPQLRLIEIYRLVVNVDVRVVDARRQGEDAVPEGARHCDSRREYPAEARPPPALLDERGELYYHVERLVARCRRQGRTQYLVKLRGYPHSQNSWEFQVPLREDHPDVVDAYDLAHPLPKRHHGV</sequence>
<dbReference type="EMBL" id="RCMG01000120">
    <property type="protein sequence ID" value="KAG2862733.1"/>
    <property type="molecule type" value="Genomic_DNA"/>
</dbReference>
<feature type="region of interest" description="Disordered" evidence="1">
    <location>
        <begin position="67"/>
        <end position="86"/>
    </location>
</feature>
<dbReference type="EMBL" id="MJFZ01000128">
    <property type="protein sequence ID" value="RAW36805.1"/>
    <property type="molecule type" value="Genomic_DNA"/>
</dbReference>
<feature type="compositionally biased region" description="Basic and acidic residues" evidence="1">
    <location>
        <begin position="67"/>
        <end position="82"/>
    </location>
</feature>
<evidence type="ECO:0000259" key="2">
    <source>
        <dbReference type="PROSITE" id="PS50013"/>
    </source>
</evidence>
<dbReference type="Proteomes" id="UP000735874">
    <property type="component" value="Unassembled WGS sequence"/>
</dbReference>
<evidence type="ECO:0000313" key="8">
    <source>
        <dbReference type="EMBL" id="RAW36805.1"/>
    </source>
</evidence>